<protein>
    <submittedName>
        <fullName evidence="3">Amine oxidase</fullName>
    </submittedName>
</protein>
<evidence type="ECO:0000259" key="2">
    <source>
        <dbReference type="Pfam" id="PF01593"/>
    </source>
</evidence>
<name>A0A0S2KAN6_9GAMM</name>
<dbReference type="InterPro" id="IPR002937">
    <property type="entry name" value="Amino_oxidase"/>
</dbReference>
<accession>A0A0S2KAN6</accession>
<dbReference type="STRING" id="1249552.PS2015_448"/>
<dbReference type="Proteomes" id="UP000065641">
    <property type="component" value="Chromosome"/>
</dbReference>
<dbReference type="AlphaFoldDB" id="A0A0S2KAN6"/>
<dbReference type="PATRIC" id="fig|1249552.3.peg.454"/>
<sequence>MVDRYVCEADVAIIGGGLSGLYAAWLLEQAGITNYVLLEARQRIGGRILSVTASVDKDQQSGISLDRFDLGPSWFWPDMQAELGSLIESLGLEVFQQHESGDLIGERSPSEAPVRMRGYVNSPPSMRLSSGTQQLTEALQKRLGAERIFTGQIVNRLSCHGSHVEVGSVDEAGNVSQWRTPTVLLALPPRLAVSKIECIPPLPESLRHHWQATPTWMAPHAKYIAVYDAPFWRKQGLSGEARSLCGPMNEIHDASMPGGSAALFGFLGVPSHMRRGLSEQRLKELCREQLGRLFGARALEPRAELIKDWAQEMFTATEADENAAGHHVKAPPNRAADGPWRRCLVGIGSEWSVAYPGYLAGAVDAAAVGVEGVLRR</sequence>
<dbReference type="EMBL" id="CP013189">
    <property type="protein sequence ID" value="ALO45134.1"/>
    <property type="molecule type" value="Genomic_DNA"/>
</dbReference>
<dbReference type="InterPro" id="IPR050703">
    <property type="entry name" value="Flavin_MAO"/>
</dbReference>
<dbReference type="PANTHER" id="PTHR43563:SF1">
    <property type="entry name" value="AMINE OXIDASE [FLAVIN-CONTAINING] B"/>
    <property type="match status" value="1"/>
</dbReference>
<gene>
    <name evidence="3" type="ORF">PS2015_448</name>
</gene>
<proteinExistence type="inferred from homology"/>
<feature type="domain" description="Amine oxidase" evidence="2">
    <location>
        <begin position="127"/>
        <end position="366"/>
    </location>
</feature>
<dbReference type="PANTHER" id="PTHR43563">
    <property type="entry name" value="AMINE OXIDASE"/>
    <property type="match status" value="1"/>
</dbReference>
<dbReference type="Pfam" id="PF01593">
    <property type="entry name" value="Amino_oxidase"/>
    <property type="match status" value="1"/>
</dbReference>
<evidence type="ECO:0000256" key="1">
    <source>
        <dbReference type="ARBA" id="ARBA00005995"/>
    </source>
</evidence>
<dbReference type="OrthoDB" id="337830at2"/>
<dbReference type="SUPFAM" id="SSF54373">
    <property type="entry name" value="FAD-linked reductases, C-terminal domain"/>
    <property type="match status" value="1"/>
</dbReference>
<dbReference type="Pfam" id="PF13450">
    <property type="entry name" value="NAD_binding_8"/>
    <property type="match status" value="1"/>
</dbReference>
<dbReference type="KEGG" id="pspi:PS2015_448"/>
<reference evidence="3 4" key="1">
    <citation type="submission" date="2015-11" db="EMBL/GenBank/DDBJ databases">
        <authorList>
            <person name="Zhang Y."/>
            <person name="Guo Z."/>
        </authorList>
    </citation>
    <scope>NUCLEOTIDE SEQUENCE [LARGE SCALE GENOMIC DNA]</scope>
    <source>
        <strain evidence="3 4">KCTC 32221</strain>
    </source>
</reference>
<dbReference type="Gene3D" id="3.50.50.60">
    <property type="entry name" value="FAD/NAD(P)-binding domain"/>
    <property type="match status" value="2"/>
</dbReference>
<comment type="similarity">
    <text evidence="1">Belongs to the flavin monoamine oxidase family.</text>
</comment>
<evidence type="ECO:0000313" key="4">
    <source>
        <dbReference type="Proteomes" id="UP000065641"/>
    </source>
</evidence>
<dbReference type="SUPFAM" id="SSF51905">
    <property type="entry name" value="FAD/NAD(P)-binding domain"/>
    <property type="match status" value="1"/>
</dbReference>
<dbReference type="InterPro" id="IPR036188">
    <property type="entry name" value="FAD/NAD-bd_sf"/>
</dbReference>
<evidence type="ECO:0000313" key="3">
    <source>
        <dbReference type="EMBL" id="ALO45134.1"/>
    </source>
</evidence>
<dbReference type="GO" id="GO:0016491">
    <property type="term" value="F:oxidoreductase activity"/>
    <property type="evidence" value="ECO:0007669"/>
    <property type="project" value="InterPro"/>
</dbReference>
<organism evidence="3 4">
    <name type="scientific">Pseudohongiella spirulinae</name>
    <dbReference type="NCBI Taxonomy" id="1249552"/>
    <lineage>
        <taxon>Bacteria</taxon>
        <taxon>Pseudomonadati</taxon>
        <taxon>Pseudomonadota</taxon>
        <taxon>Gammaproteobacteria</taxon>
        <taxon>Pseudomonadales</taxon>
        <taxon>Pseudohongiellaceae</taxon>
        <taxon>Pseudohongiella</taxon>
    </lineage>
</organism>
<dbReference type="RefSeq" id="WP_058020630.1">
    <property type="nucleotide sequence ID" value="NZ_CP013189.1"/>
</dbReference>
<keyword evidence="4" id="KW-1185">Reference proteome</keyword>